<accession>A0A382KEW6</accession>
<sequence length="125" mass="14693">MKMPLSEILDRYTITKLKSERTNEDVSEELKTYKAEIDKPIYSEKSNQIISFIDQLYEINGQLWDTEKDIRNGVDMPLKEVGRLALKVRDLNCKRNEIKGEVVDIFAEGFKEIKINYKKIDYGKK</sequence>
<reference evidence="1" key="1">
    <citation type="submission" date="2018-05" db="EMBL/GenBank/DDBJ databases">
        <authorList>
            <person name="Lanie J.A."/>
            <person name="Ng W.-L."/>
            <person name="Kazmierczak K.M."/>
            <person name="Andrzejewski T.M."/>
            <person name="Davidsen T.M."/>
            <person name="Wayne K.J."/>
            <person name="Tettelin H."/>
            <person name="Glass J.I."/>
            <person name="Rusch D."/>
            <person name="Podicherti R."/>
            <person name="Tsui H.-C.T."/>
            <person name="Winkler M.E."/>
        </authorList>
    </citation>
    <scope>NUCLEOTIDE SEQUENCE</scope>
</reference>
<name>A0A382KEW6_9ZZZZ</name>
<organism evidence="1">
    <name type="scientific">marine metagenome</name>
    <dbReference type="NCBI Taxonomy" id="408172"/>
    <lineage>
        <taxon>unclassified sequences</taxon>
        <taxon>metagenomes</taxon>
        <taxon>ecological metagenomes</taxon>
    </lineage>
</organism>
<evidence type="ECO:0000313" key="1">
    <source>
        <dbReference type="EMBL" id="SVC21902.1"/>
    </source>
</evidence>
<gene>
    <name evidence="1" type="ORF">METZ01_LOCUS274756</name>
</gene>
<protein>
    <submittedName>
        <fullName evidence="1">Uncharacterized protein</fullName>
    </submittedName>
</protein>
<proteinExistence type="predicted"/>
<dbReference type="AlphaFoldDB" id="A0A382KEW6"/>
<dbReference type="EMBL" id="UINC01079675">
    <property type="protein sequence ID" value="SVC21902.1"/>
    <property type="molecule type" value="Genomic_DNA"/>
</dbReference>